<evidence type="ECO:0000256" key="1">
    <source>
        <dbReference type="SAM" id="MobiDB-lite"/>
    </source>
</evidence>
<evidence type="ECO:0000256" key="2">
    <source>
        <dbReference type="SAM" id="SignalP"/>
    </source>
</evidence>
<protein>
    <recommendedName>
        <fullName evidence="5">DUF4412 domain-containing protein</fullName>
    </recommendedName>
</protein>
<dbReference type="AlphaFoldDB" id="A0A095VTI8"/>
<dbReference type="STRING" id="1265313.HRUBRA_00987"/>
<dbReference type="OrthoDB" id="6238784at2"/>
<gene>
    <name evidence="3" type="ORF">HRUBRA_00987</name>
</gene>
<feature type="signal peptide" evidence="2">
    <location>
        <begin position="1"/>
        <end position="28"/>
    </location>
</feature>
<feature type="chain" id="PRO_5001920081" description="DUF4412 domain-containing protein" evidence="2">
    <location>
        <begin position="29"/>
        <end position="298"/>
    </location>
</feature>
<feature type="compositionally biased region" description="Basic and acidic residues" evidence="1">
    <location>
        <begin position="260"/>
        <end position="282"/>
    </location>
</feature>
<dbReference type="EMBL" id="AUVB01000027">
    <property type="protein sequence ID" value="KGE04403.1"/>
    <property type="molecule type" value="Genomic_DNA"/>
</dbReference>
<name>A0A095VTI8_9GAMM</name>
<reference evidence="3 4" key="1">
    <citation type="journal article" date="2014" name="Genome Announc.">
        <title>Genome Sequence of Gammaproteobacterial Pseudohaliea rubra Type Strain DSM 19751, Isolated from Coastal Seawater of the Mediterranean Sea.</title>
        <authorList>
            <person name="Spring S."/>
            <person name="Fiebig A."/>
            <person name="Riedel T."/>
            <person name="Goker M."/>
            <person name="Klenk H.P."/>
        </authorList>
    </citation>
    <scope>NUCLEOTIDE SEQUENCE [LARGE SCALE GENOMIC DNA]</scope>
    <source>
        <strain evidence="3 4">DSM 19751</strain>
    </source>
</reference>
<sequence length="298" mass="31699">MSLFRSPAARALPAAFALLLLGGLPAAAGTATIASGDGDTMTFEYRGGELLRVGGAEDASYMLVRDNTLYVVSFDDGEAMVINASSMMKGFSGMLQQAAPPATTAEFVSLEKTGRSETVAGIKGEVYLLTTNEDGEERTQEVVMSDDKRAIEFRDALFMMGRAAMEAFDDYQLPEDDKDVQKQLEAMNLGVLRVGEDMTVTSLSGDSIATARFELPAEPMDMQGLGAMMGAMGQSSGEEAANDGKSGGLFSGMMDAFGGKADRQADRTEQKVDDKVDRETDSAVDKAVDKVFGKLFGD</sequence>
<proteinExistence type="predicted"/>
<dbReference type="Proteomes" id="UP000029640">
    <property type="component" value="Unassembled WGS sequence"/>
</dbReference>
<dbReference type="HOGENOM" id="CLU_080368_0_0_6"/>
<dbReference type="eggNOG" id="ENOG503315F">
    <property type="taxonomic scope" value="Bacteria"/>
</dbReference>
<evidence type="ECO:0000313" key="3">
    <source>
        <dbReference type="EMBL" id="KGE04403.1"/>
    </source>
</evidence>
<dbReference type="RefSeq" id="WP_052094829.1">
    <property type="nucleotide sequence ID" value="NZ_KN234785.1"/>
</dbReference>
<feature type="region of interest" description="Disordered" evidence="1">
    <location>
        <begin position="259"/>
        <end position="282"/>
    </location>
</feature>
<keyword evidence="4" id="KW-1185">Reference proteome</keyword>
<comment type="caution">
    <text evidence="3">The sequence shown here is derived from an EMBL/GenBank/DDBJ whole genome shotgun (WGS) entry which is preliminary data.</text>
</comment>
<evidence type="ECO:0000313" key="4">
    <source>
        <dbReference type="Proteomes" id="UP000029640"/>
    </source>
</evidence>
<organism evidence="3 4">
    <name type="scientific">Pseudohaliea rubra DSM 19751</name>
    <dbReference type="NCBI Taxonomy" id="1265313"/>
    <lineage>
        <taxon>Bacteria</taxon>
        <taxon>Pseudomonadati</taxon>
        <taxon>Pseudomonadota</taxon>
        <taxon>Gammaproteobacteria</taxon>
        <taxon>Cellvibrionales</taxon>
        <taxon>Halieaceae</taxon>
        <taxon>Pseudohaliea</taxon>
    </lineage>
</organism>
<evidence type="ECO:0008006" key="5">
    <source>
        <dbReference type="Google" id="ProtNLM"/>
    </source>
</evidence>
<accession>A0A095VTI8</accession>
<keyword evidence="2" id="KW-0732">Signal</keyword>